<evidence type="ECO:0000259" key="5">
    <source>
        <dbReference type="PROSITE" id="PS50072"/>
    </source>
</evidence>
<dbReference type="Proteomes" id="UP001174909">
    <property type="component" value="Unassembled WGS sequence"/>
</dbReference>
<dbReference type="InterPro" id="IPR044666">
    <property type="entry name" value="Cyclophilin_A-like"/>
</dbReference>
<evidence type="ECO:0000256" key="4">
    <source>
        <dbReference type="SAM" id="MobiDB-lite"/>
    </source>
</evidence>
<comment type="function">
    <text evidence="3">PPIases accelerate the folding of proteins. It catalyzes the cis-trans isomerization of proline imidic peptide bonds in oligopeptides.</text>
</comment>
<dbReference type="PANTHER" id="PTHR45625:SF4">
    <property type="entry name" value="PEPTIDYLPROLYL ISOMERASE DOMAIN AND WD REPEAT-CONTAINING PROTEIN 1"/>
    <property type="match status" value="1"/>
</dbReference>
<dbReference type="CDD" id="cd00317">
    <property type="entry name" value="cyclophilin"/>
    <property type="match status" value="1"/>
</dbReference>
<comment type="caution">
    <text evidence="6">The sequence shown here is derived from an EMBL/GenBank/DDBJ whole genome shotgun (WGS) entry which is preliminary data.</text>
</comment>
<comment type="similarity">
    <text evidence="3">Belongs to the cyclophilin-type PPIase family.</text>
</comment>
<dbReference type="Gene3D" id="2.60.120.430">
    <property type="entry name" value="Galactose-binding lectin"/>
    <property type="match status" value="1"/>
</dbReference>
<dbReference type="SUPFAM" id="SSF50891">
    <property type="entry name" value="Cyclophilin-like"/>
    <property type="match status" value="1"/>
</dbReference>
<keyword evidence="1 3" id="KW-0697">Rotamase</keyword>
<dbReference type="EMBL" id="CASHTH010002193">
    <property type="protein sequence ID" value="CAI8025994.1"/>
    <property type="molecule type" value="Genomic_DNA"/>
</dbReference>
<feature type="domain" description="PPIase cyclophilin-type" evidence="5">
    <location>
        <begin position="45"/>
        <end position="168"/>
    </location>
</feature>
<dbReference type="EC" id="5.2.1.8" evidence="3"/>
<reference evidence="6" key="1">
    <citation type="submission" date="2023-03" db="EMBL/GenBank/DDBJ databases">
        <authorList>
            <person name="Steffen K."/>
            <person name="Cardenas P."/>
        </authorList>
    </citation>
    <scope>NUCLEOTIDE SEQUENCE</scope>
</reference>
<protein>
    <recommendedName>
        <fullName evidence="3">Peptidyl-prolyl cis-trans isomerase</fullName>
        <shortName evidence="3">PPIase</shortName>
        <ecNumber evidence="3">5.2.1.8</ecNumber>
    </recommendedName>
</protein>
<dbReference type="InterPro" id="IPR029000">
    <property type="entry name" value="Cyclophilin-like_dom_sf"/>
</dbReference>
<sequence length="296" mass="32282">MLLAALFTVYLVSCSQEQKGPPKPKARPTVSADTTQTTKSKIDIHKAVAVIETAKGAIEVEFFADVAPKTVENFLKNARLEYYNHGKFHRVEPGKLIQAGSRFPIEDTIAIETSERAPVRGILAMAKEEGATVADATQFFICLDTIILDSDYTLFGQVTKGLDVIDSIAVGDQILTIKIREKTRPSPVWQETYVRVKKGQRMVIDAQGAWSPDTQNRICWCGADGIANLPAEEGFLMPGANVGALIAKIDDMVFAVGSRYDNAAPAEGVIFLAMNENPEHNNQAGSLPAQIIIFDE</sequence>
<name>A0AA35SA70_GEOBA</name>
<organism evidence="6 7">
    <name type="scientific">Geodia barretti</name>
    <name type="common">Barrett's horny sponge</name>
    <dbReference type="NCBI Taxonomy" id="519541"/>
    <lineage>
        <taxon>Eukaryota</taxon>
        <taxon>Metazoa</taxon>
        <taxon>Porifera</taxon>
        <taxon>Demospongiae</taxon>
        <taxon>Heteroscleromorpha</taxon>
        <taxon>Tetractinellida</taxon>
        <taxon>Astrophorina</taxon>
        <taxon>Geodiidae</taxon>
        <taxon>Geodia</taxon>
    </lineage>
</organism>
<evidence type="ECO:0000313" key="7">
    <source>
        <dbReference type="Proteomes" id="UP001174909"/>
    </source>
</evidence>
<proteinExistence type="inferred from homology"/>
<gene>
    <name evidence="6" type="ORF">GBAR_LOCUS14976</name>
</gene>
<dbReference type="PROSITE" id="PS50072">
    <property type="entry name" value="CSA_PPIASE_2"/>
    <property type="match status" value="1"/>
</dbReference>
<evidence type="ECO:0000256" key="1">
    <source>
        <dbReference type="ARBA" id="ARBA00023110"/>
    </source>
</evidence>
<keyword evidence="2 3" id="KW-0413">Isomerase</keyword>
<dbReference type="InterPro" id="IPR002130">
    <property type="entry name" value="Cyclophilin-type_PPIase_dom"/>
</dbReference>
<dbReference type="PRINTS" id="PR00153">
    <property type="entry name" value="CSAPPISMRASE"/>
</dbReference>
<evidence type="ECO:0000256" key="2">
    <source>
        <dbReference type="ARBA" id="ARBA00023235"/>
    </source>
</evidence>
<dbReference type="PANTHER" id="PTHR45625">
    <property type="entry name" value="PEPTIDYL-PROLYL CIS-TRANS ISOMERASE-RELATED"/>
    <property type="match status" value="1"/>
</dbReference>
<feature type="region of interest" description="Disordered" evidence="4">
    <location>
        <begin position="16"/>
        <end position="37"/>
    </location>
</feature>
<evidence type="ECO:0000313" key="6">
    <source>
        <dbReference type="EMBL" id="CAI8025994.1"/>
    </source>
</evidence>
<dbReference type="GO" id="GO:0003755">
    <property type="term" value="F:peptidyl-prolyl cis-trans isomerase activity"/>
    <property type="evidence" value="ECO:0007669"/>
    <property type="project" value="UniProtKB-UniRule"/>
</dbReference>
<dbReference type="Pfam" id="PF00160">
    <property type="entry name" value="Pro_isomerase"/>
    <property type="match status" value="1"/>
</dbReference>
<evidence type="ECO:0000256" key="3">
    <source>
        <dbReference type="RuleBase" id="RU363019"/>
    </source>
</evidence>
<comment type="catalytic activity">
    <reaction evidence="3">
        <text>[protein]-peptidylproline (omega=180) = [protein]-peptidylproline (omega=0)</text>
        <dbReference type="Rhea" id="RHEA:16237"/>
        <dbReference type="Rhea" id="RHEA-COMP:10747"/>
        <dbReference type="Rhea" id="RHEA-COMP:10748"/>
        <dbReference type="ChEBI" id="CHEBI:83833"/>
        <dbReference type="ChEBI" id="CHEBI:83834"/>
        <dbReference type="EC" id="5.2.1.8"/>
    </reaction>
</comment>
<dbReference type="Gene3D" id="2.40.100.10">
    <property type="entry name" value="Cyclophilin-like"/>
    <property type="match status" value="1"/>
</dbReference>
<dbReference type="AlphaFoldDB" id="A0AA35SA70"/>
<accession>A0AA35SA70</accession>
<keyword evidence="7" id="KW-1185">Reference proteome</keyword>